<sequence>MWRVKQLSLSPSPQPGEPPVRTPLRELNLQPEALTSSAKGPGICYSLTPSLCKLGLQEGSNNLSPLDFENAKMTDSPSEQFSHPSKWLEACQHESDEQPLNLIPQNNSTPKTSEEAVDPVENNAVKTMVLVPSAGGQQQDITLEAHLNTIAETNSFSLDEPLRPGDLLRNGVEPCMKDSFSEVVPAMPEKLTFQDPPAHLLEYPPNPCSEQQLPCSEESPRDSKTETVPEDLVSSESNAFLPSSMRCLPPSTAFPADFPVSHVDSGQEIVEHRAIEEREVSFSILPEEAELRDQTLVSNTQDIPSTCLTPNPGEMESQAAPGPAVEDAGRILISDTGPWMSPLAWLEKGVNTSVMLENLRQSLSLPSALQDAATGTAPSSTCSVGTWFTPPAPPQEKSTNTSQTGLLGTKDSASEREHLLWGNHPPDLTALSRRDLEDNLMNSLLILEVLSRPLRNWKSQLTTPHPEVQDSSTQTDTADTSRSGINKKLEHLHGNREIGQTLQQTRNVMQSWVLVSKELISLLYLSLLHLEEDKTTVSQESRRTETLVSCCFDVLKKLRARLQSLKTEREEAKHGEEMALRGKDAAESVLEAFCAHASQRISQLQQNLASMGEFRGLLKETQTQLVGFHTEQEEVAQETASFTSILQQDWMSMQQDYITWTALLSRSRELTEKLTAKSRQTLQERDAAVEEKQQVSRELEQVSAQLEDCKGQIEQLELENSRLATDLRAQLQMLASMQSQLQELQSQHAHCTRDLAMKDELLCQLTQSNEKQATQWQKEEMTLKHIQAELQQQHAVLAKEVQDLKETLEFADQENQVAHLELGQVECQLKSTLEVLRERSLQCEDLKDTVENLKDKLASTVAENQEKDLEKTRQYSQELRINKKLEHLHGNREIGQTLQQTRNVMQSWVLVSKELISLLYLSLLHLEEDKTTVSQESRRTETLVSCCFDVLKKLRARLQSLKTEREEAKHGEEMALRGKDAAESVLEAFCAHASQRISQLQQNLASMGEFRGLLKETQTQLVGFHTEQEEVAQETASFTSILQQDWMSMQQDYITWTALLSRSRELTEKLTAKSRQTLQERDAAVEEKQQVSRELEQVSAQLEDCKGQIEQLELENSRLATDLRAQLQMLASMQSQLQELQSQHAHCTRDLAMKDELLCQLTQSNEKQATQWQKEEMTLKHIQAELQQQHAVLAKEVQDLKETLEFADQENQVAHLELGQVECQLKSTLEVLRERSLQCEDLKDTVENLKDKLASTVAENQEKDLEKTRQYSQELRVLTEQLQNLTFFLHTKLKETAEPETLLKSTACASAQEHPPSTDSTFLGSILTAMADKEPESAPVALLGSDKSAFTRVASMVSPQPTETPGMEKSLEEMSTMTLELQSLCSLLQESKEEAVRTLQRKICDLQARLQAQEEQHQEAQKAKEADIEKLNQALCLRYKNEKELQEVIQQQNEKILEQIDKSGELISLREEVTQLTRSLRRAETETKVLQETLAGQLDPNCQPMATNWIQEKVWLSQEVDKLRVMFLEMKNEKEKLMVKFQSHRNILEENLRRSDKELKKLDDIVQHIYETLLSIPEVVRGCKELQELLEFLS</sequence>
<dbReference type="Proteomes" id="UP000052978">
    <property type="component" value="Unassembled WGS sequence"/>
</dbReference>
<feature type="region of interest" description="Disordered" evidence="2">
    <location>
        <begin position="461"/>
        <end position="482"/>
    </location>
</feature>
<dbReference type="eggNOG" id="ENOG502RW0Y">
    <property type="taxonomic scope" value="Eukaryota"/>
</dbReference>
<feature type="compositionally biased region" description="Basic and acidic residues" evidence="2">
    <location>
        <begin position="218"/>
        <end position="227"/>
    </location>
</feature>
<feature type="compositionally biased region" description="Pro residues" evidence="2">
    <location>
        <begin position="12"/>
        <end position="21"/>
    </location>
</feature>
<protein>
    <submittedName>
        <fullName evidence="3">Sperm-associated antigen 5</fullName>
    </submittedName>
</protein>
<dbReference type="PANTHER" id="PTHR15347">
    <property type="entry name" value="SPERM-ASSOCIATED ANTIGEN 5"/>
    <property type="match status" value="1"/>
</dbReference>
<reference evidence="3 4" key="1">
    <citation type="journal article" date="2013" name="Nat. Commun.">
        <title>Genome analysis reveals insights into physiology and longevity of the Brandt's bat Myotis brandtii.</title>
        <authorList>
            <person name="Seim I."/>
            <person name="Fang X."/>
            <person name="Xiong Z."/>
            <person name="Lobanov A.V."/>
            <person name="Huang Z."/>
            <person name="Ma S."/>
            <person name="Feng Y."/>
            <person name="Turanov A.A."/>
            <person name="Zhu Y."/>
            <person name="Lenz T.L."/>
            <person name="Gerashchenko M.V."/>
            <person name="Fan D."/>
            <person name="Hee Yim S."/>
            <person name="Yao X."/>
            <person name="Jordan D."/>
            <person name="Xiong Y."/>
            <person name="Ma Y."/>
            <person name="Lyapunov A.N."/>
            <person name="Chen G."/>
            <person name="Kulakova O.I."/>
            <person name="Sun Y."/>
            <person name="Lee S.G."/>
            <person name="Bronson R.T."/>
            <person name="Moskalev A.A."/>
            <person name="Sunyaev S.R."/>
            <person name="Zhang G."/>
            <person name="Krogh A."/>
            <person name="Wang J."/>
            <person name="Gladyshev V.N."/>
        </authorList>
    </citation>
    <scope>NUCLEOTIDE SEQUENCE [LARGE SCALE GENOMIC DNA]</scope>
</reference>
<feature type="compositionally biased region" description="Low complexity" evidence="2">
    <location>
        <begin position="470"/>
        <end position="482"/>
    </location>
</feature>
<feature type="coiled-coil region" evidence="1">
    <location>
        <begin position="1410"/>
        <end position="1493"/>
    </location>
</feature>
<feature type="coiled-coil region" evidence="1">
    <location>
        <begin position="787"/>
        <end position="882"/>
    </location>
</feature>
<feature type="region of interest" description="Disordered" evidence="2">
    <location>
        <begin position="196"/>
        <end position="233"/>
    </location>
</feature>
<dbReference type="PANTHER" id="PTHR15347:SF1">
    <property type="entry name" value="SPERM-ASSOCIATED ANTIGEN 5"/>
    <property type="match status" value="1"/>
</dbReference>
<gene>
    <name evidence="3" type="ORF">D623_10015977</name>
</gene>
<accession>S7PTU0</accession>
<evidence type="ECO:0000256" key="2">
    <source>
        <dbReference type="SAM" id="MobiDB-lite"/>
    </source>
</evidence>
<keyword evidence="1" id="KW-0175">Coiled coil</keyword>
<keyword evidence="4" id="KW-1185">Reference proteome</keyword>
<proteinExistence type="predicted"/>
<feature type="coiled-coil region" evidence="1">
    <location>
        <begin position="1081"/>
        <end position="1150"/>
    </location>
</feature>
<dbReference type="GO" id="GO:0051988">
    <property type="term" value="P:regulation of attachment of spindle microtubules to kinetochore"/>
    <property type="evidence" value="ECO:0007669"/>
    <property type="project" value="InterPro"/>
</dbReference>
<dbReference type="InterPro" id="IPR028728">
    <property type="entry name" value="Astrin"/>
</dbReference>
<name>S7PTU0_MYOBR</name>
<dbReference type="GO" id="GO:0051301">
    <property type="term" value="P:cell division"/>
    <property type="evidence" value="ECO:0007669"/>
    <property type="project" value="InterPro"/>
</dbReference>
<evidence type="ECO:0000313" key="4">
    <source>
        <dbReference type="Proteomes" id="UP000052978"/>
    </source>
</evidence>
<evidence type="ECO:0000256" key="1">
    <source>
        <dbReference type="SAM" id="Coils"/>
    </source>
</evidence>
<dbReference type="EMBL" id="KE163905">
    <property type="protein sequence ID" value="EPQ14343.1"/>
    <property type="molecule type" value="Genomic_DNA"/>
</dbReference>
<feature type="coiled-coil region" evidence="1">
    <location>
        <begin position="685"/>
        <end position="754"/>
    </location>
</feature>
<feature type="region of interest" description="Disordered" evidence="2">
    <location>
        <begin position="1"/>
        <end position="23"/>
    </location>
</feature>
<feature type="coiled-coil region" evidence="1">
    <location>
        <begin position="1183"/>
        <end position="1266"/>
    </location>
</feature>
<organism evidence="3 4">
    <name type="scientific">Myotis brandtii</name>
    <name type="common">Brandt's bat</name>
    <dbReference type="NCBI Taxonomy" id="109478"/>
    <lineage>
        <taxon>Eukaryota</taxon>
        <taxon>Metazoa</taxon>
        <taxon>Chordata</taxon>
        <taxon>Craniata</taxon>
        <taxon>Vertebrata</taxon>
        <taxon>Euteleostomi</taxon>
        <taxon>Mammalia</taxon>
        <taxon>Eutheria</taxon>
        <taxon>Laurasiatheria</taxon>
        <taxon>Chiroptera</taxon>
        <taxon>Yangochiroptera</taxon>
        <taxon>Vespertilionidae</taxon>
        <taxon>Myotis</taxon>
    </lineage>
</organism>
<evidence type="ECO:0000313" key="3">
    <source>
        <dbReference type="EMBL" id="EPQ14343.1"/>
    </source>
</evidence>